<name>A0A9N9HK78_9GLOM</name>
<dbReference type="OrthoDB" id="2441855at2759"/>
<dbReference type="Proteomes" id="UP000789508">
    <property type="component" value="Unassembled WGS sequence"/>
</dbReference>
<evidence type="ECO:0000313" key="3">
    <source>
        <dbReference type="Proteomes" id="UP000789508"/>
    </source>
</evidence>
<keyword evidence="1" id="KW-0175">Coiled coil</keyword>
<protein>
    <submittedName>
        <fullName evidence="2">4808_t:CDS:1</fullName>
    </submittedName>
</protein>
<keyword evidence="3" id="KW-1185">Reference proteome</keyword>
<feature type="coiled-coil region" evidence="1">
    <location>
        <begin position="77"/>
        <end position="104"/>
    </location>
</feature>
<dbReference type="EMBL" id="CAJVPS010014525">
    <property type="protein sequence ID" value="CAG8682895.1"/>
    <property type="molecule type" value="Genomic_DNA"/>
</dbReference>
<feature type="non-terminal residue" evidence="2">
    <location>
        <position position="408"/>
    </location>
</feature>
<organism evidence="2 3">
    <name type="scientific">Ambispora leptoticha</name>
    <dbReference type="NCBI Taxonomy" id="144679"/>
    <lineage>
        <taxon>Eukaryota</taxon>
        <taxon>Fungi</taxon>
        <taxon>Fungi incertae sedis</taxon>
        <taxon>Mucoromycota</taxon>
        <taxon>Glomeromycotina</taxon>
        <taxon>Glomeromycetes</taxon>
        <taxon>Archaeosporales</taxon>
        <taxon>Ambisporaceae</taxon>
        <taxon>Ambispora</taxon>
    </lineage>
</organism>
<reference evidence="2" key="1">
    <citation type="submission" date="2021-06" db="EMBL/GenBank/DDBJ databases">
        <authorList>
            <person name="Kallberg Y."/>
            <person name="Tangrot J."/>
            <person name="Rosling A."/>
        </authorList>
    </citation>
    <scope>NUCLEOTIDE SEQUENCE</scope>
    <source>
        <strain evidence="2">FL130A</strain>
    </source>
</reference>
<dbReference type="AlphaFoldDB" id="A0A9N9HK78"/>
<gene>
    <name evidence="2" type="ORF">ALEPTO_LOCUS10909</name>
</gene>
<sequence>AFHELWTHSGIQSEENDCNCLLEILKELTTKNLDNDRKQYLTPLQDIDKIRYIWKELKLLVDADIIRFEIDEPPNWKDHAISNINNLKDRLQKANTSIHEHLEEMQAVDINDLTYDNPLANGIIDLGSSQYQLMEDDYDDLVGEKGGIRNLEKGALIKGVCADFVIKRNEIQNQCKFIIAPSETRRHKDWIEGENNRAQIAINITDTLLQETKRNALRKISKSSENALVDIITRLVEASIYQMPVDFDIEVTRNDRQSVASKKRKNRQVAGSRGNKPDLMIRAFFKQKWNELAYVESGKWKSTETKTLDDHNKLARLSLDGYTDMSKKTKKNELYKFYIMFGINMTAKLPFHNETVNEVEEFVHALLILRNGILVNLHEISHILLKKSKATTKEDAHSSSEDTTIKTP</sequence>
<comment type="caution">
    <text evidence="2">The sequence shown here is derived from an EMBL/GenBank/DDBJ whole genome shotgun (WGS) entry which is preliminary data.</text>
</comment>
<proteinExistence type="predicted"/>
<evidence type="ECO:0000313" key="2">
    <source>
        <dbReference type="EMBL" id="CAG8682895.1"/>
    </source>
</evidence>
<accession>A0A9N9HK78</accession>
<evidence type="ECO:0000256" key="1">
    <source>
        <dbReference type="SAM" id="Coils"/>
    </source>
</evidence>